<comment type="similarity">
    <text evidence="2">Belongs to the ABC-4 integral membrane protein family. LolC/E subfamily.</text>
</comment>
<keyword evidence="6 7" id="KW-0472">Membrane</keyword>
<keyword evidence="10" id="KW-1185">Reference proteome</keyword>
<organism evidence="9 10">
    <name type="scientific">Corynebacterium occultum</name>
    <dbReference type="NCBI Taxonomy" id="2675219"/>
    <lineage>
        <taxon>Bacteria</taxon>
        <taxon>Bacillati</taxon>
        <taxon>Actinomycetota</taxon>
        <taxon>Actinomycetes</taxon>
        <taxon>Mycobacteriales</taxon>
        <taxon>Corynebacteriaceae</taxon>
        <taxon>Corynebacterium</taxon>
    </lineage>
</organism>
<dbReference type="RefSeq" id="WP_156231147.1">
    <property type="nucleotide sequence ID" value="NZ_CP046455.1"/>
</dbReference>
<dbReference type="InterPro" id="IPR051447">
    <property type="entry name" value="Lipoprotein-release_system"/>
</dbReference>
<reference evidence="9 10" key="1">
    <citation type="submission" date="2019-11" db="EMBL/GenBank/DDBJ databases">
        <title>Complete genome sequence of Corynebacterium kalinowskii 1959, a novel Corynebacterium species isolated from soil of a small paddock in Vilsendorf, Germany.</title>
        <authorList>
            <person name="Schaffert L."/>
            <person name="Ruwe M."/>
            <person name="Milse J."/>
            <person name="Hanuschka K."/>
            <person name="Ortseifen V."/>
            <person name="Droste J."/>
            <person name="Brandt D."/>
            <person name="Schlueter L."/>
            <person name="Kutter Y."/>
            <person name="Vinke S."/>
            <person name="Viehoefer P."/>
            <person name="Jacob L."/>
            <person name="Luebke N.-C."/>
            <person name="Schulte-Berndt E."/>
            <person name="Hain C."/>
            <person name="Linder M."/>
            <person name="Schmidt P."/>
            <person name="Wollenschlaeger L."/>
            <person name="Luttermann T."/>
            <person name="Thieme E."/>
            <person name="Hassa J."/>
            <person name="Haak M."/>
            <person name="Wittchen M."/>
            <person name="Mentz A."/>
            <person name="Persicke M."/>
            <person name="Busche T."/>
            <person name="Ruckert C."/>
        </authorList>
    </citation>
    <scope>NUCLEOTIDE SEQUENCE [LARGE SCALE GENOMIC DNA]</scope>
    <source>
        <strain evidence="9 10">2039</strain>
    </source>
</reference>
<dbReference type="PANTHER" id="PTHR30489">
    <property type="entry name" value="LIPOPROTEIN-RELEASING SYSTEM TRANSMEMBRANE PROTEIN LOLE"/>
    <property type="match status" value="1"/>
</dbReference>
<evidence type="ECO:0000256" key="3">
    <source>
        <dbReference type="ARBA" id="ARBA00022475"/>
    </source>
</evidence>
<dbReference type="Proteomes" id="UP000424462">
    <property type="component" value="Chromosome"/>
</dbReference>
<protein>
    <submittedName>
        <fullName evidence="9">FtsX-like permease family protein</fullName>
    </submittedName>
</protein>
<feature type="domain" description="ABC3 transporter permease C-terminal" evidence="8">
    <location>
        <begin position="256"/>
        <end position="376"/>
    </location>
</feature>
<feature type="transmembrane region" description="Helical" evidence="7">
    <location>
        <begin position="476"/>
        <end position="496"/>
    </location>
</feature>
<dbReference type="GO" id="GO:0098797">
    <property type="term" value="C:plasma membrane protein complex"/>
    <property type="evidence" value="ECO:0007669"/>
    <property type="project" value="TreeGrafter"/>
</dbReference>
<dbReference type="PANTHER" id="PTHR30489:SF0">
    <property type="entry name" value="LIPOPROTEIN-RELEASING SYSTEM TRANSMEMBRANE PROTEIN LOLE"/>
    <property type="match status" value="1"/>
</dbReference>
<evidence type="ECO:0000313" key="9">
    <source>
        <dbReference type="EMBL" id="QGU07681.1"/>
    </source>
</evidence>
<name>A0A6B8W551_9CORY</name>
<comment type="subcellular location">
    <subcellularLocation>
        <location evidence="1">Cell membrane</location>
        <topology evidence="1">Multi-pass membrane protein</topology>
    </subcellularLocation>
</comment>
<feature type="transmembrane region" description="Helical" evidence="7">
    <location>
        <begin position="348"/>
        <end position="368"/>
    </location>
</feature>
<accession>A0A6B8W551</accession>
<evidence type="ECO:0000256" key="2">
    <source>
        <dbReference type="ARBA" id="ARBA00005236"/>
    </source>
</evidence>
<dbReference type="InterPro" id="IPR003838">
    <property type="entry name" value="ABC3_permease_C"/>
</dbReference>
<dbReference type="EMBL" id="CP046455">
    <property type="protein sequence ID" value="QGU07681.1"/>
    <property type="molecule type" value="Genomic_DNA"/>
</dbReference>
<dbReference type="KEGG" id="cok:COCCU_08785"/>
<feature type="transmembrane region" description="Helical" evidence="7">
    <location>
        <begin position="766"/>
        <end position="788"/>
    </location>
</feature>
<dbReference type="Pfam" id="PF02687">
    <property type="entry name" value="FtsX"/>
    <property type="match status" value="2"/>
</dbReference>
<keyword evidence="3" id="KW-1003">Cell membrane</keyword>
<evidence type="ECO:0000256" key="4">
    <source>
        <dbReference type="ARBA" id="ARBA00022692"/>
    </source>
</evidence>
<evidence type="ECO:0000313" key="10">
    <source>
        <dbReference type="Proteomes" id="UP000424462"/>
    </source>
</evidence>
<feature type="domain" description="ABC3 transporter permease C-terminal" evidence="8">
    <location>
        <begin position="717"/>
        <end position="825"/>
    </location>
</feature>
<dbReference type="AlphaFoldDB" id="A0A6B8W551"/>
<feature type="transmembrane region" description="Helical" evidence="7">
    <location>
        <begin position="389"/>
        <end position="411"/>
    </location>
</feature>
<feature type="transmembrane region" description="Helical" evidence="7">
    <location>
        <begin position="808"/>
        <end position="826"/>
    </location>
</feature>
<sequence precursor="true">MLKLALAQLRRRTLRYLSLFFSIFAAVAITVATAAITSSLTQSVNQMYAQPYAASDVVVTLSSTDRPTVDAIIGAFAQEPAIGDIAFDQSASAAVEVSDSLYDSGYLQAISEGPQQWRTISEGRLPLGPGEVMSTDPAVQVGTQLQIRPGQSSNRATVVVVGKAEPAPHEEARGLNLWLADPQAMAEWFPDTIRGEIRIAGAGLGDSPEQLAATVESTLLSVDRAKGTVATSKVHGDRLAAEFLGDRSAYFMLLGAFLAVVAVVAALVIFSSYLVIASKRQREYALLRAIGGGSGQLTFSVILEAVLLSVLGCVLGVPTGYFLAGFAIENANAIGVDVPIVEVVLEPAAYLIIGIAAVLLTVAAALPASRRVLRSPVVASLQARGSTSANLLARTLLILIGVGLIFCGRYGTTLLDTTTATETVVVAVGSAGLAVMGVVLLVAGLLPWLLSLLSVPLQKLSAHLGLAASFAGRQTLRSASLVAILVAATALVSAVLTGQERIGTAIGERSAGESTADVVVTGVGETLSQPLVDQLQELEGVAAVAAPPAVTVTANQGRSDNAFALSKEDAEAVIRQQSTGIRVAGPNELILGEHSDLRSELVEGSVTSIEVFGNPYEVTVLYDDGLRTMIDADIAWDAQEKVAIQRGVPVEQAPELPMPLALLRMEGAADQASDSAALNELRDFLAGQGQQVALAEEFSARSNAEELAFRMLTISTLLMLVSLIIAAVGIANTVALSVRDRARDRAILNSVGVTPLGQQAALGLELLLLSAPAALIGSLVGSAFGSWIAAAVVDGQQRFVWQPATEQLPLIIVAAVVLTMVIGALTQATAGRSRSNSPTDL</sequence>
<dbReference type="GO" id="GO:0044874">
    <property type="term" value="P:lipoprotein localization to outer membrane"/>
    <property type="evidence" value="ECO:0007669"/>
    <property type="project" value="TreeGrafter"/>
</dbReference>
<feature type="transmembrane region" description="Helical" evidence="7">
    <location>
        <begin position="297"/>
        <end position="328"/>
    </location>
</feature>
<keyword evidence="5 7" id="KW-1133">Transmembrane helix</keyword>
<evidence type="ECO:0000256" key="7">
    <source>
        <dbReference type="SAM" id="Phobius"/>
    </source>
</evidence>
<evidence type="ECO:0000256" key="1">
    <source>
        <dbReference type="ARBA" id="ARBA00004651"/>
    </source>
</evidence>
<evidence type="ECO:0000256" key="6">
    <source>
        <dbReference type="ARBA" id="ARBA00023136"/>
    </source>
</evidence>
<evidence type="ECO:0000259" key="8">
    <source>
        <dbReference type="Pfam" id="PF02687"/>
    </source>
</evidence>
<keyword evidence="4 7" id="KW-0812">Transmembrane</keyword>
<feature type="transmembrane region" description="Helical" evidence="7">
    <location>
        <begin position="249"/>
        <end position="276"/>
    </location>
</feature>
<proteinExistence type="inferred from homology"/>
<feature type="transmembrane region" description="Helical" evidence="7">
    <location>
        <begin position="431"/>
        <end position="455"/>
    </location>
</feature>
<evidence type="ECO:0000256" key="5">
    <source>
        <dbReference type="ARBA" id="ARBA00022989"/>
    </source>
</evidence>
<feature type="transmembrane region" description="Helical" evidence="7">
    <location>
        <begin position="717"/>
        <end position="738"/>
    </location>
</feature>
<gene>
    <name evidence="9" type="ORF">COCCU_08785</name>
</gene>